<dbReference type="InterPro" id="IPR013952">
    <property type="entry name" value="DUF1776_fun"/>
</dbReference>
<organism evidence="1 2">
    <name type="scientific">Maudiozyma saulgeensis</name>
    <dbReference type="NCBI Taxonomy" id="1789683"/>
    <lineage>
        <taxon>Eukaryota</taxon>
        <taxon>Fungi</taxon>
        <taxon>Dikarya</taxon>
        <taxon>Ascomycota</taxon>
        <taxon>Saccharomycotina</taxon>
        <taxon>Saccharomycetes</taxon>
        <taxon>Saccharomycetales</taxon>
        <taxon>Saccharomycetaceae</taxon>
        <taxon>Maudiozyma</taxon>
    </lineage>
</organism>
<name>A0A1X7R0F1_9SACH</name>
<dbReference type="STRING" id="1789683.A0A1X7R0F1"/>
<evidence type="ECO:0000313" key="1">
    <source>
        <dbReference type="EMBL" id="SMN18959.1"/>
    </source>
</evidence>
<keyword evidence="2" id="KW-1185">Reference proteome</keyword>
<proteinExistence type="predicted"/>
<dbReference type="AlphaFoldDB" id="A0A1X7R0F1"/>
<protein>
    <recommendedName>
        <fullName evidence="3">DUF1776-domain-containing protein</fullName>
    </recommendedName>
</protein>
<dbReference type="OrthoDB" id="5308060at2759"/>
<dbReference type="EMBL" id="FXLY01000003">
    <property type="protein sequence ID" value="SMN18959.1"/>
    <property type="molecule type" value="Genomic_DNA"/>
</dbReference>
<accession>A0A1X7R0F1</accession>
<gene>
    <name evidence="1" type="ORF">KASA_0P00814G</name>
</gene>
<sequence>MSSDQDFVDKLFNASFKLAKKSIDIADSTTHSVINSIGNIKDKVFDSSNIDVFQPETVPTTKGIFSGILPGINSIEPIKENWMYGLSISATALLIIWKWNKLLCLPDHIPQNENMCVLVLGDMSDPIIRSQVMDLYRRRFTVFICSENSSSFKQFEEETDFIHPINPASPSDLAFFTEFITQGSEPPRKLASILFMPNLSYQPTGELPVESMQHELKTNILTYYNTLIKLIPHLPNSNTQIILFNPSLTYNLGTTHHTTELFISGFITSVFKALKNYKTLSISMVNLGLFQVRGQLSNYKHMRLTGKDISCGLHTPIYKMIMRHNGNLLQQFVEWLSTCGGKYQIYYLGKFSYLSTLPFAPFLMKFQISIASSFKFARKFIADKLTVLN</sequence>
<evidence type="ECO:0008006" key="3">
    <source>
        <dbReference type="Google" id="ProtNLM"/>
    </source>
</evidence>
<evidence type="ECO:0000313" key="2">
    <source>
        <dbReference type="Proteomes" id="UP000196158"/>
    </source>
</evidence>
<reference evidence="1 2" key="1">
    <citation type="submission" date="2017-04" db="EMBL/GenBank/DDBJ databases">
        <authorList>
            <person name="Afonso C.L."/>
            <person name="Miller P.J."/>
            <person name="Scott M.A."/>
            <person name="Spackman E."/>
            <person name="Goraichik I."/>
            <person name="Dimitrov K.M."/>
            <person name="Suarez D.L."/>
            <person name="Swayne D.E."/>
        </authorList>
    </citation>
    <scope>NUCLEOTIDE SEQUENCE [LARGE SCALE GENOMIC DNA]</scope>
</reference>
<dbReference type="Proteomes" id="UP000196158">
    <property type="component" value="Unassembled WGS sequence"/>
</dbReference>
<dbReference type="Pfam" id="PF08643">
    <property type="entry name" value="DUF1776"/>
    <property type="match status" value="1"/>
</dbReference>